<name>A0ACC1JF74_9FUNG</name>
<comment type="caution">
    <text evidence="1">The sequence shown here is derived from an EMBL/GenBank/DDBJ whole genome shotgun (WGS) entry which is preliminary data.</text>
</comment>
<dbReference type="EMBL" id="JANBPW010000337">
    <property type="protein sequence ID" value="KAJ1949881.1"/>
    <property type="molecule type" value="Genomic_DNA"/>
</dbReference>
<evidence type="ECO:0000313" key="2">
    <source>
        <dbReference type="Proteomes" id="UP001150603"/>
    </source>
</evidence>
<protein>
    <submittedName>
        <fullName evidence="1">Uncharacterized protein</fullName>
    </submittedName>
</protein>
<accession>A0ACC1JF74</accession>
<evidence type="ECO:0000313" key="1">
    <source>
        <dbReference type="EMBL" id="KAJ1949881.1"/>
    </source>
</evidence>
<organism evidence="1 2">
    <name type="scientific">Linderina macrospora</name>
    <dbReference type="NCBI Taxonomy" id="4868"/>
    <lineage>
        <taxon>Eukaryota</taxon>
        <taxon>Fungi</taxon>
        <taxon>Fungi incertae sedis</taxon>
        <taxon>Zoopagomycota</taxon>
        <taxon>Kickxellomycotina</taxon>
        <taxon>Kickxellomycetes</taxon>
        <taxon>Kickxellales</taxon>
        <taxon>Kickxellaceae</taxon>
        <taxon>Linderina</taxon>
    </lineage>
</organism>
<dbReference type="Proteomes" id="UP001150603">
    <property type="component" value="Unassembled WGS sequence"/>
</dbReference>
<keyword evidence="2" id="KW-1185">Reference proteome</keyword>
<proteinExistence type="predicted"/>
<feature type="non-terminal residue" evidence="1">
    <location>
        <position position="209"/>
    </location>
</feature>
<reference evidence="1" key="1">
    <citation type="submission" date="2022-07" db="EMBL/GenBank/DDBJ databases">
        <title>Phylogenomic reconstructions and comparative analyses of Kickxellomycotina fungi.</title>
        <authorList>
            <person name="Reynolds N.K."/>
            <person name="Stajich J.E."/>
            <person name="Barry K."/>
            <person name="Grigoriev I.V."/>
            <person name="Crous P."/>
            <person name="Smith M.E."/>
        </authorList>
    </citation>
    <scope>NUCLEOTIDE SEQUENCE</scope>
    <source>
        <strain evidence="1">NRRL 5244</strain>
    </source>
</reference>
<gene>
    <name evidence="1" type="ORF">FBU59_000946</name>
</gene>
<sequence>MEDSFFAPQLQSQPIEYYFYPNSSVPVFCPTMEQFEDFEGLITAIEPLALRGGVCKIIPPRAWRDRLEPAQWRELSETGFPTMKPLQQYFNGTGGIYHQYNVDFHRKLRLAQFFQMSQERDYRTPDIKTDEPEETVSKRTEEEENKKGEQENDASVEGDVVYESENVGIAVDYATGEVRLTEAAAEQLRSGIRSDAGRAKYQPATAAYR</sequence>